<accession>A0A386KQY5</accession>
<name>A0A386KQY5_9CAUD</name>
<evidence type="ECO:0000313" key="2">
    <source>
        <dbReference type="EMBL" id="AYD87379.1"/>
    </source>
</evidence>
<evidence type="ECO:0000313" key="3">
    <source>
        <dbReference type="Proteomes" id="UP000281993"/>
    </source>
</evidence>
<proteinExistence type="predicted"/>
<evidence type="ECO:0000256" key="1">
    <source>
        <dbReference type="SAM" id="MobiDB-lite"/>
    </source>
</evidence>
<sequence>MAMSLQEARDGIGRRVRYESEAQRKGRDKRPAELGTIKSVGQEWIFVIYDVSKNTAATRPEDLTFEVPAVDDDDRKDKLLDAREALDTMKEHS</sequence>
<dbReference type="EMBL" id="MH825712">
    <property type="protein sequence ID" value="AYD87379.1"/>
    <property type="molecule type" value="Genomic_DNA"/>
</dbReference>
<reference evidence="2 3" key="1">
    <citation type="submission" date="2018-08" db="EMBL/GenBank/DDBJ databases">
        <authorList>
            <person name="Preder H."/>
            <person name="Servin-Meza L.A."/>
            <person name="Bonilla J.A."/>
            <person name="Klyczek K."/>
            <person name="Garlena R.A."/>
            <person name="Russell D.A."/>
            <person name="Pope W.H."/>
            <person name="Jacobs-Sera D."/>
            <person name="Hatfull G.F."/>
        </authorList>
    </citation>
    <scope>NUCLEOTIDE SEQUENCE [LARGE SCALE GENOMIC DNA]</scope>
</reference>
<feature type="compositionally biased region" description="Basic and acidic residues" evidence="1">
    <location>
        <begin position="7"/>
        <end position="30"/>
    </location>
</feature>
<gene>
    <name evidence="2" type="primary">84</name>
    <name evidence="2" type="ORF">SEA_VALENTINIPUFF_84</name>
</gene>
<keyword evidence="3" id="KW-1185">Reference proteome</keyword>
<protein>
    <submittedName>
        <fullName evidence="2">Uncharacterized protein</fullName>
    </submittedName>
</protein>
<dbReference type="Proteomes" id="UP000281993">
    <property type="component" value="Segment"/>
</dbReference>
<feature type="region of interest" description="Disordered" evidence="1">
    <location>
        <begin position="1"/>
        <end position="30"/>
    </location>
</feature>
<organism evidence="2 3">
    <name type="scientific">Microbacterium phage ValentiniPuff</name>
    <dbReference type="NCBI Taxonomy" id="2315705"/>
    <lineage>
        <taxon>Viruses</taxon>
        <taxon>Duplodnaviria</taxon>
        <taxon>Heunggongvirae</taxon>
        <taxon>Uroviricota</taxon>
        <taxon>Caudoviricetes</taxon>
        <taxon>Valentinivirus</taxon>
        <taxon>Valentinivirus valentinipuff</taxon>
    </lineage>
</organism>